<evidence type="ECO:0000313" key="5">
    <source>
        <dbReference type="Proteomes" id="UP001373496"/>
    </source>
</evidence>
<sequence length="202" mass="21750">MAGVPYGTAKEALLQAAVTIAATRGLRGLTYRSVAAAAGVTHGSVRYHFGSWDALVEEALLHCVGPSIDDIHLRSPGLGFGELASGIVEMVTGHPEVQAFQFELYLEGRRRPEIAAVMERVNARYRAAVREELVRNGLGDPDLAELVFLTIDALVLHQTAFGGAERTERAVAALRRLLRSHAHLDADQHADQHAVDPAGWSG</sequence>
<dbReference type="InterPro" id="IPR041583">
    <property type="entry name" value="TetR_C_31"/>
</dbReference>
<dbReference type="Proteomes" id="UP001373496">
    <property type="component" value="Unassembled WGS sequence"/>
</dbReference>
<proteinExistence type="predicted"/>
<comment type="caution">
    <text evidence="4">The sequence shown here is derived from an EMBL/GenBank/DDBJ whole genome shotgun (WGS) entry which is preliminary data.</text>
</comment>
<evidence type="ECO:0000313" key="4">
    <source>
        <dbReference type="EMBL" id="MEI4279559.1"/>
    </source>
</evidence>
<dbReference type="PROSITE" id="PS50977">
    <property type="entry name" value="HTH_TETR_2"/>
    <property type="match status" value="1"/>
</dbReference>
<evidence type="ECO:0000259" key="3">
    <source>
        <dbReference type="PROSITE" id="PS50977"/>
    </source>
</evidence>
<accession>A0ABU8E7E0</accession>
<dbReference type="InterPro" id="IPR009057">
    <property type="entry name" value="Homeodomain-like_sf"/>
</dbReference>
<dbReference type="Pfam" id="PF00440">
    <property type="entry name" value="TetR_N"/>
    <property type="match status" value="1"/>
</dbReference>
<dbReference type="InterPro" id="IPR036271">
    <property type="entry name" value="Tet_transcr_reg_TetR-rel_C_sf"/>
</dbReference>
<dbReference type="Pfam" id="PF17940">
    <property type="entry name" value="TetR_C_31"/>
    <property type="match status" value="1"/>
</dbReference>
<keyword evidence="5" id="KW-1185">Reference proteome</keyword>
<dbReference type="PANTHER" id="PTHR30055:SF226">
    <property type="entry name" value="HTH-TYPE TRANSCRIPTIONAL REGULATOR PKSA"/>
    <property type="match status" value="1"/>
</dbReference>
<name>A0ABU8E7E0_9ACTN</name>
<dbReference type="PANTHER" id="PTHR30055">
    <property type="entry name" value="HTH-TYPE TRANSCRIPTIONAL REGULATOR RUTR"/>
    <property type="match status" value="1"/>
</dbReference>
<evidence type="ECO:0000256" key="1">
    <source>
        <dbReference type="ARBA" id="ARBA00023125"/>
    </source>
</evidence>
<dbReference type="PRINTS" id="PR00455">
    <property type="entry name" value="HTHTETR"/>
</dbReference>
<feature type="DNA-binding region" description="H-T-H motif" evidence="2">
    <location>
        <begin position="30"/>
        <end position="49"/>
    </location>
</feature>
<keyword evidence="1 2" id="KW-0238">DNA-binding</keyword>
<reference evidence="4 5" key="1">
    <citation type="submission" date="2024-03" db="EMBL/GenBank/DDBJ databases">
        <title>Draft genome sequence of Klenkia terrae.</title>
        <authorList>
            <person name="Duangmal K."/>
            <person name="Chantavorakit T."/>
        </authorList>
    </citation>
    <scope>NUCLEOTIDE SEQUENCE [LARGE SCALE GENOMIC DNA]</scope>
    <source>
        <strain evidence="4 5">JCM 17786</strain>
    </source>
</reference>
<protein>
    <submittedName>
        <fullName evidence="4">TetR family transcriptional regulator</fullName>
    </submittedName>
</protein>
<dbReference type="RefSeq" id="WP_225233610.1">
    <property type="nucleotide sequence ID" value="NZ_JBAPLV010000014.1"/>
</dbReference>
<dbReference type="InterPro" id="IPR001647">
    <property type="entry name" value="HTH_TetR"/>
</dbReference>
<organism evidence="4 5">
    <name type="scientific">Klenkia terrae</name>
    <dbReference type="NCBI Taxonomy" id="1052259"/>
    <lineage>
        <taxon>Bacteria</taxon>
        <taxon>Bacillati</taxon>
        <taxon>Actinomycetota</taxon>
        <taxon>Actinomycetes</taxon>
        <taxon>Geodermatophilales</taxon>
        <taxon>Geodermatophilaceae</taxon>
        <taxon>Klenkia</taxon>
    </lineage>
</organism>
<dbReference type="InterPro" id="IPR050109">
    <property type="entry name" value="HTH-type_TetR-like_transc_reg"/>
</dbReference>
<dbReference type="Gene3D" id="1.10.357.10">
    <property type="entry name" value="Tetracycline Repressor, domain 2"/>
    <property type="match status" value="1"/>
</dbReference>
<feature type="domain" description="HTH tetR-type" evidence="3">
    <location>
        <begin position="7"/>
        <end position="67"/>
    </location>
</feature>
<dbReference type="EMBL" id="JBAPLV010000014">
    <property type="protein sequence ID" value="MEI4279559.1"/>
    <property type="molecule type" value="Genomic_DNA"/>
</dbReference>
<evidence type="ECO:0000256" key="2">
    <source>
        <dbReference type="PROSITE-ProRule" id="PRU00335"/>
    </source>
</evidence>
<gene>
    <name evidence="4" type="ORF">UXQ13_13895</name>
</gene>
<dbReference type="SUPFAM" id="SSF46689">
    <property type="entry name" value="Homeodomain-like"/>
    <property type="match status" value="1"/>
</dbReference>
<dbReference type="SUPFAM" id="SSF48498">
    <property type="entry name" value="Tetracyclin repressor-like, C-terminal domain"/>
    <property type="match status" value="1"/>
</dbReference>